<dbReference type="OrthoDB" id="412981at2759"/>
<proteinExistence type="predicted"/>
<accession>A0A4C1VDP4</accession>
<gene>
    <name evidence="2" type="ORF">EVAR_35681_1</name>
</gene>
<evidence type="ECO:0000313" key="2">
    <source>
        <dbReference type="EMBL" id="GBP37248.1"/>
    </source>
</evidence>
<reference evidence="2 3" key="1">
    <citation type="journal article" date="2019" name="Commun. Biol.">
        <title>The bagworm genome reveals a unique fibroin gene that provides high tensile strength.</title>
        <authorList>
            <person name="Kono N."/>
            <person name="Nakamura H."/>
            <person name="Ohtoshi R."/>
            <person name="Tomita M."/>
            <person name="Numata K."/>
            <person name="Arakawa K."/>
        </authorList>
    </citation>
    <scope>NUCLEOTIDE SEQUENCE [LARGE SCALE GENOMIC DNA]</scope>
</reference>
<name>A0A4C1VDP4_EUMVA</name>
<comment type="caution">
    <text evidence="2">The sequence shown here is derived from an EMBL/GenBank/DDBJ whole genome shotgun (WGS) entry which is preliminary data.</text>
</comment>
<dbReference type="Proteomes" id="UP000299102">
    <property type="component" value="Unassembled WGS sequence"/>
</dbReference>
<feature type="region of interest" description="Disordered" evidence="1">
    <location>
        <begin position="23"/>
        <end position="53"/>
    </location>
</feature>
<dbReference type="EMBL" id="BGZK01000331">
    <property type="protein sequence ID" value="GBP37248.1"/>
    <property type="molecule type" value="Genomic_DNA"/>
</dbReference>
<feature type="compositionally biased region" description="Low complexity" evidence="1">
    <location>
        <begin position="23"/>
        <end position="36"/>
    </location>
</feature>
<sequence length="229" mass="26107">MKLGVVGHLPEGRVKRSEHLQAALPSQTTQPQQLPPRDCKVRPPPHLQHQRPVERSRALLIISDLAHEVASLKAAIETKLRPQQEPKIPNYFAYRRDEISAQGPAYRGTAMLILGYVMHEVERLTSFEIMCSIGHPLRFQRSNSHAHNRRPQRQTQDMGLTLRLQAGRLVMEVAERLEYEMLGLDAPTHVPTDMRHRLGVPDIMLGHKIRKPMHGRLCTAWSRSICLSS</sequence>
<evidence type="ECO:0000256" key="1">
    <source>
        <dbReference type="SAM" id="MobiDB-lite"/>
    </source>
</evidence>
<organism evidence="2 3">
    <name type="scientific">Eumeta variegata</name>
    <name type="common">Bagworm moth</name>
    <name type="synonym">Eumeta japonica</name>
    <dbReference type="NCBI Taxonomy" id="151549"/>
    <lineage>
        <taxon>Eukaryota</taxon>
        <taxon>Metazoa</taxon>
        <taxon>Ecdysozoa</taxon>
        <taxon>Arthropoda</taxon>
        <taxon>Hexapoda</taxon>
        <taxon>Insecta</taxon>
        <taxon>Pterygota</taxon>
        <taxon>Neoptera</taxon>
        <taxon>Endopterygota</taxon>
        <taxon>Lepidoptera</taxon>
        <taxon>Glossata</taxon>
        <taxon>Ditrysia</taxon>
        <taxon>Tineoidea</taxon>
        <taxon>Psychidae</taxon>
        <taxon>Oiketicinae</taxon>
        <taxon>Eumeta</taxon>
    </lineage>
</organism>
<protein>
    <submittedName>
        <fullName evidence="2">Uncharacterized protein</fullName>
    </submittedName>
</protein>
<keyword evidence="3" id="KW-1185">Reference proteome</keyword>
<evidence type="ECO:0000313" key="3">
    <source>
        <dbReference type="Proteomes" id="UP000299102"/>
    </source>
</evidence>
<dbReference type="AlphaFoldDB" id="A0A4C1VDP4"/>